<dbReference type="InterPro" id="IPR013833">
    <property type="entry name" value="Cyt_c_oxidase_su3_a-hlx"/>
</dbReference>
<organism evidence="8 9">
    <name type="scientific">Paraglaciecola psychrophila 170</name>
    <dbReference type="NCBI Taxonomy" id="1129794"/>
    <lineage>
        <taxon>Bacteria</taxon>
        <taxon>Pseudomonadati</taxon>
        <taxon>Pseudomonadota</taxon>
        <taxon>Gammaproteobacteria</taxon>
        <taxon>Alteromonadales</taxon>
        <taxon>Alteromonadaceae</taxon>
        <taxon>Paraglaciecola</taxon>
    </lineage>
</organism>
<dbReference type="Pfam" id="PF00510">
    <property type="entry name" value="COX3"/>
    <property type="match status" value="1"/>
</dbReference>
<evidence type="ECO:0000313" key="8">
    <source>
        <dbReference type="EMBL" id="AGH47506.1"/>
    </source>
</evidence>
<keyword evidence="3 6" id="KW-1133">Transmembrane helix</keyword>
<dbReference type="GO" id="GO:0004129">
    <property type="term" value="F:cytochrome-c oxidase activity"/>
    <property type="evidence" value="ECO:0007669"/>
    <property type="project" value="InterPro"/>
</dbReference>
<dbReference type="GO" id="GO:0022904">
    <property type="term" value="P:respiratory electron transport chain"/>
    <property type="evidence" value="ECO:0007669"/>
    <property type="project" value="InterPro"/>
</dbReference>
<sequence>MLFGWFRNQIHESMSGLYSAQLGRSYRQGMAWFIFSEVMFFRGFFLALCFMPDLYQCLG</sequence>
<dbReference type="AlphaFoldDB" id="M4RVD0"/>
<dbReference type="EMBL" id="CP003837">
    <property type="protein sequence ID" value="AGH47506.1"/>
    <property type="molecule type" value="Genomic_DNA"/>
</dbReference>
<accession>M4RVD0</accession>
<proteinExistence type="inferred from homology"/>
<evidence type="ECO:0000259" key="7">
    <source>
        <dbReference type="Pfam" id="PF00510"/>
    </source>
</evidence>
<dbReference type="InterPro" id="IPR000298">
    <property type="entry name" value="Cyt_c_oxidase-like_su3"/>
</dbReference>
<feature type="domain" description="Heme-copper oxidase subunit III family profile" evidence="7">
    <location>
        <begin position="3"/>
        <end position="48"/>
    </location>
</feature>
<evidence type="ECO:0000256" key="3">
    <source>
        <dbReference type="ARBA" id="ARBA00022989"/>
    </source>
</evidence>
<protein>
    <submittedName>
        <fullName evidence="8">Cytochrome c oxidase subunit III</fullName>
    </submittedName>
</protein>
<dbReference type="eggNOG" id="COG1845">
    <property type="taxonomic scope" value="Bacteria"/>
</dbReference>
<dbReference type="Gene3D" id="1.20.120.80">
    <property type="entry name" value="Cytochrome c oxidase, subunit III, four-helix bundle"/>
    <property type="match status" value="1"/>
</dbReference>
<evidence type="ECO:0000313" key="9">
    <source>
        <dbReference type="Proteomes" id="UP000011864"/>
    </source>
</evidence>
<comment type="similarity">
    <text evidence="5">Belongs to the cytochrome c oxidase subunit 3 family.</text>
</comment>
<evidence type="ECO:0000256" key="4">
    <source>
        <dbReference type="ARBA" id="ARBA00023136"/>
    </source>
</evidence>
<dbReference type="SUPFAM" id="SSF81452">
    <property type="entry name" value="Cytochrome c oxidase subunit III-like"/>
    <property type="match status" value="1"/>
</dbReference>
<dbReference type="STRING" id="1129794.C427_5409"/>
<keyword evidence="2 5" id="KW-0812">Transmembrane</keyword>
<evidence type="ECO:0000256" key="5">
    <source>
        <dbReference type="RuleBase" id="RU003376"/>
    </source>
</evidence>
<feature type="transmembrane region" description="Helical" evidence="6">
    <location>
        <begin position="30"/>
        <end position="51"/>
    </location>
</feature>
<evidence type="ECO:0000256" key="2">
    <source>
        <dbReference type="ARBA" id="ARBA00022692"/>
    </source>
</evidence>
<evidence type="ECO:0000256" key="1">
    <source>
        <dbReference type="ARBA" id="ARBA00004141"/>
    </source>
</evidence>
<dbReference type="InterPro" id="IPR035973">
    <property type="entry name" value="Cyt_c_oxidase_su3-like_sf"/>
</dbReference>
<dbReference type="PATRIC" id="fig|1129794.4.peg.5389"/>
<reference evidence="8 9" key="1">
    <citation type="journal article" date="2013" name="Genome Announc.">
        <title>Complete Genome Sequence of Glaciecola psychrophila Strain 170T.</title>
        <authorList>
            <person name="Yin J."/>
            <person name="Chen J."/>
            <person name="Liu G."/>
            <person name="Yu Y."/>
            <person name="Song L."/>
            <person name="Wang X."/>
            <person name="Qu X."/>
        </authorList>
    </citation>
    <scope>NUCLEOTIDE SEQUENCE [LARGE SCALE GENOMIC DNA]</scope>
    <source>
        <strain evidence="8 9">170</strain>
    </source>
</reference>
<dbReference type="Proteomes" id="UP000011864">
    <property type="component" value="Chromosome"/>
</dbReference>
<keyword evidence="9" id="KW-1185">Reference proteome</keyword>
<dbReference type="GO" id="GO:0005886">
    <property type="term" value="C:plasma membrane"/>
    <property type="evidence" value="ECO:0007669"/>
    <property type="project" value="UniProtKB-SubCell"/>
</dbReference>
<comment type="subcellular location">
    <subcellularLocation>
        <location evidence="5">Cell membrane</location>
        <topology evidence="5">Multi-pass membrane protein</topology>
    </subcellularLocation>
    <subcellularLocation>
        <location evidence="1">Membrane</location>
        <topology evidence="1">Multi-pass membrane protein</topology>
    </subcellularLocation>
</comment>
<keyword evidence="4 6" id="KW-0472">Membrane</keyword>
<evidence type="ECO:0000256" key="6">
    <source>
        <dbReference type="SAM" id="Phobius"/>
    </source>
</evidence>
<dbReference type="KEGG" id="gps:C427_5409"/>
<gene>
    <name evidence="8" type="primary">coxC</name>
    <name evidence="8" type="ORF">C427_5409</name>
</gene>
<name>M4RVD0_9ALTE</name>
<dbReference type="HOGENOM" id="CLU_2956461_0_0_6"/>